<accession>A0ABS4YKZ8</accession>
<organism evidence="2 3">
    <name type="scientific">Brachybacterium fresconis</name>
    <dbReference type="NCBI Taxonomy" id="173363"/>
    <lineage>
        <taxon>Bacteria</taxon>
        <taxon>Bacillati</taxon>
        <taxon>Actinomycetota</taxon>
        <taxon>Actinomycetes</taxon>
        <taxon>Micrococcales</taxon>
        <taxon>Dermabacteraceae</taxon>
        <taxon>Brachybacterium</taxon>
    </lineage>
</organism>
<name>A0ABS4YKZ8_9MICO</name>
<dbReference type="SUPFAM" id="SSF56112">
    <property type="entry name" value="Protein kinase-like (PK-like)"/>
    <property type="match status" value="1"/>
</dbReference>
<dbReference type="Gene3D" id="3.90.1200.10">
    <property type="match status" value="1"/>
</dbReference>
<feature type="domain" description="Aminoglycoside phosphotransferase" evidence="1">
    <location>
        <begin position="2"/>
        <end position="63"/>
    </location>
</feature>
<comment type="caution">
    <text evidence="2">The sequence shown here is derived from an EMBL/GenBank/DDBJ whole genome shotgun (WGS) entry which is preliminary data.</text>
</comment>
<proteinExistence type="predicted"/>
<keyword evidence="3" id="KW-1185">Reference proteome</keyword>
<gene>
    <name evidence="2" type="ORF">JOF44_002380</name>
</gene>
<keyword evidence="2" id="KW-0418">Kinase</keyword>
<dbReference type="InterPro" id="IPR002575">
    <property type="entry name" value="Aminoglycoside_PTrfase"/>
</dbReference>
<evidence type="ECO:0000313" key="3">
    <source>
        <dbReference type="Proteomes" id="UP000698222"/>
    </source>
</evidence>
<dbReference type="GO" id="GO:0016301">
    <property type="term" value="F:kinase activity"/>
    <property type="evidence" value="ECO:0007669"/>
    <property type="project" value="UniProtKB-KW"/>
</dbReference>
<dbReference type="InterPro" id="IPR011009">
    <property type="entry name" value="Kinase-like_dom_sf"/>
</dbReference>
<dbReference type="EMBL" id="JAGIOC010000001">
    <property type="protein sequence ID" value="MBP2409477.1"/>
    <property type="molecule type" value="Genomic_DNA"/>
</dbReference>
<keyword evidence="2" id="KW-0808">Transferase</keyword>
<reference evidence="2 3" key="1">
    <citation type="submission" date="2021-03" db="EMBL/GenBank/DDBJ databases">
        <title>Sequencing the genomes of 1000 actinobacteria strains.</title>
        <authorList>
            <person name="Klenk H.-P."/>
        </authorList>
    </citation>
    <scope>NUCLEOTIDE SEQUENCE [LARGE SCALE GENOMIC DNA]</scope>
    <source>
        <strain evidence="2 3">DSM 14564</strain>
    </source>
</reference>
<protein>
    <submittedName>
        <fullName evidence="2">Aminoglycoside phosphotransferase (APT) family kinase protein</fullName>
    </submittedName>
</protein>
<dbReference type="Pfam" id="PF01636">
    <property type="entry name" value="APH"/>
    <property type="match status" value="1"/>
</dbReference>
<evidence type="ECO:0000313" key="2">
    <source>
        <dbReference type="EMBL" id="MBP2409477.1"/>
    </source>
</evidence>
<dbReference type="Proteomes" id="UP000698222">
    <property type="component" value="Unassembled WGS sequence"/>
</dbReference>
<sequence>MERVEAMLDAEMDAPQTFCHGDFGPHNILWAGERVDSVIDFDHACIGDPVIDLAPLISFHGASGVMPLGESEEIRRAMLHRATLRLQVAAAAHLAGLGSLRNHALGNFERRAVEGTLFDPSGERPD</sequence>
<evidence type="ECO:0000259" key="1">
    <source>
        <dbReference type="Pfam" id="PF01636"/>
    </source>
</evidence>